<protein>
    <recommendedName>
        <fullName evidence="4">Signal peptide-containing protein</fullName>
    </recommendedName>
</protein>
<feature type="compositionally biased region" description="Low complexity" evidence="1">
    <location>
        <begin position="200"/>
        <end position="215"/>
    </location>
</feature>
<reference evidence="3" key="1">
    <citation type="submission" date="2022-10" db="EMBL/GenBank/DDBJ databases">
        <title>Adaptive evolution leads to modifications in subtelomeric GC content in a zoonotic Cryptosporidium species.</title>
        <authorList>
            <person name="Li J."/>
            <person name="Feng Y."/>
            <person name="Xiao L."/>
        </authorList>
    </citation>
    <scope>NUCLEOTIDE SEQUENCE</scope>
    <source>
        <strain evidence="3">33844</strain>
    </source>
</reference>
<dbReference type="Proteomes" id="UP001067231">
    <property type="component" value="Unassembled WGS sequence"/>
</dbReference>
<gene>
    <name evidence="3" type="ORF">OJ253_2601</name>
</gene>
<feature type="chain" id="PRO_5038373821" description="Signal peptide-containing protein" evidence="2">
    <location>
        <begin position="26"/>
        <end position="215"/>
    </location>
</feature>
<sequence length="215" mass="23980">MNFRHFVFVLLQLVGFSERFIGVLSETFIPSSSGECYLDEGRLCVNSTSVILNRGMNPGGFLLIRCYITDVGLGENLNPLVQIQASTSANYTSILYNINQDSAEIHDLSWSLTSEKATFPDNTTFSKNDTVNFAVGVDINSFSTIVINSRNVLRLRFKGSESLTHFRSVKSDYCSWKYEMSLTFPSTEQNIKYVPEEKNSTLSTPSSNTTETNGA</sequence>
<name>A0A9D5DHX1_9CRYT</name>
<evidence type="ECO:0000256" key="2">
    <source>
        <dbReference type="SAM" id="SignalP"/>
    </source>
</evidence>
<proteinExistence type="predicted"/>
<accession>A0A9D5DHX1</accession>
<dbReference type="OrthoDB" id="338999at2759"/>
<evidence type="ECO:0008006" key="4">
    <source>
        <dbReference type="Google" id="ProtNLM"/>
    </source>
</evidence>
<keyword evidence="2" id="KW-0732">Signal</keyword>
<feature type="signal peptide" evidence="2">
    <location>
        <begin position="1"/>
        <end position="25"/>
    </location>
</feature>
<evidence type="ECO:0000313" key="3">
    <source>
        <dbReference type="EMBL" id="KAJ1606788.1"/>
    </source>
</evidence>
<evidence type="ECO:0000256" key="1">
    <source>
        <dbReference type="SAM" id="MobiDB-lite"/>
    </source>
</evidence>
<feature type="region of interest" description="Disordered" evidence="1">
    <location>
        <begin position="196"/>
        <end position="215"/>
    </location>
</feature>
<organism evidence="3">
    <name type="scientific">Cryptosporidium canis</name>
    <dbReference type="NCBI Taxonomy" id="195482"/>
    <lineage>
        <taxon>Eukaryota</taxon>
        <taxon>Sar</taxon>
        <taxon>Alveolata</taxon>
        <taxon>Apicomplexa</taxon>
        <taxon>Conoidasida</taxon>
        <taxon>Coccidia</taxon>
        <taxon>Eucoccidiorida</taxon>
        <taxon>Eimeriorina</taxon>
        <taxon>Cryptosporidiidae</taxon>
        <taxon>Cryptosporidium</taxon>
    </lineage>
</organism>
<dbReference type="EMBL" id="JAPCXC010000070">
    <property type="protein sequence ID" value="KAJ1606788.1"/>
    <property type="molecule type" value="Genomic_DNA"/>
</dbReference>
<dbReference type="AlphaFoldDB" id="A0A9D5DHX1"/>
<comment type="caution">
    <text evidence="3">The sequence shown here is derived from an EMBL/GenBank/DDBJ whole genome shotgun (WGS) entry which is preliminary data.</text>
</comment>